<dbReference type="SMART" id="SM00382">
    <property type="entry name" value="AAA"/>
    <property type="match status" value="1"/>
</dbReference>
<dbReference type="Pfam" id="PF18024">
    <property type="entry name" value="HTH_50"/>
    <property type="match status" value="1"/>
</dbReference>
<dbReference type="InterPro" id="IPR000700">
    <property type="entry name" value="PAS-assoc_C"/>
</dbReference>
<dbReference type="SUPFAM" id="SSF55785">
    <property type="entry name" value="PYP-like sensor domain (PAS domain)"/>
    <property type="match status" value="1"/>
</dbReference>
<dbReference type="PANTHER" id="PTHR32071">
    <property type="entry name" value="TRANSCRIPTIONAL REGULATORY PROTEIN"/>
    <property type="match status" value="1"/>
</dbReference>
<dbReference type="PROSITE" id="PS00688">
    <property type="entry name" value="SIGMA54_INTERACT_3"/>
    <property type="match status" value="1"/>
</dbReference>
<dbReference type="InterPro" id="IPR009057">
    <property type="entry name" value="Homeodomain-like_sf"/>
</dbReference>
<dbReference type="InterPro" id="IPR002078">
    <property type="entry name" value="Sigma_54_int"/>
</dbReference>
<gene>
    <name evidence="11" type="ORF">J6TS1_24790</name>
</gene>
<dbReference type="EMBL" id="BORJ01000006">
    <property type="protein sequence ID" value="GIN96609.1"/>
    <property type="molecule type" value="Genomic_DNA"/>
</dbReference>
<dbReference type="PROSITE" id="PS00676">
    <property type="entry name" value="SIGMA54_INTERACT_2"/>
    <property type="match status" value="1"/>
</dbReference>
<evidence type="ECO:0000256" key="1">
    <source>
        <dbReference type="ARBA" id="ARBA00022741"/>
    </source>
</evidence>
<dbReference type="PROSITE" id="PS50045">
    <property type="entry name" value="SIGMA54_INTERACT_4"/>
    <property type="match status" value="1"/>
</dbReference>
<sequence length="475" mass="54565">MTVHNSSLDHHDQVSALDHYKDLAHKLETVIEFSTDGIYVVDRYGITVLVNRAYEEMTGYQKADLIGKNVLDLTERGYFDRSISELVFKEKKQLSIVQKIGNEEKLGEKKEVVVTGSPVFDDNGELSLIVISVSDISEISKMKRELTKAMETAELNSHRFAVHTEFEKNQTIVFRSPQMKQVYEKIQQVAPFPTSILLSGPSGVGKEMLTNLIHHFSQRKDKPLIKINCGAIPENLLESELFGYEKGSFTGARQEGKAGLLELADEGTIMLDEIGEMPLALQVKLLRVIQEKQVRRIGSNKTKDLDIRIISVTNKNLEQLVKQGLFREDLYYRLNVISIDVPPLSERPEDVQELLKYFFSYFSKKYHIQKEIAYETIRYLTAYHWPGNVRELRNMVENLIVSIPENTLEPYHLPFRITQVEQGSKEVPLKQMVQNYEKKLIMDALQKKQSLRQTAKELGIHHTTLVKKLQSWGIK</sequence>
<evidence type="ECO:0000313" key="12">
    <source>
        <dbReference type="Proteomes" id="UP000680670"/>
    </source>
</evidence>
<keyword evidence="2" id="KW-0058">Aromatic hydrocarbons catabolism</keyword>
<keyword evidence="1" id="KW-0547">Nucleotide-binding</keyword>
<keyword evidence="4" id="KW-0805">Transcription regulation</keyword>
<keyword evidence="12" id="KW-1185">Reference proteome</keyword>
<evidence type="ECO:0000256" key="4">
    <source>
        <dbReference type="ARBA" id="ARBA00023015"/>
    </source>
</evidence>
<dbReference type="Proteomes" id="UP000680670">
    <property type="component" value="Unassembled WGS sequence"/>
</dbReference>
<dbReference type="InterPro" id="IPR035965">
    <property type="entry name" value="PAS-like_dom_sf"/>
</dbReference>
<dbReference type="PROSITE" id="PS50113">
    <property type="entry name" value="PAC"/>
    <property type="match status" value="1"/>
</dbReference>
<dbReference type="Pfam" id="PF25601">
    <property type="entry name" value="AAA_lid_14"/>
    <property type="match status" value="1"/>
</dbReference>
<feature type="domain" description="PAC" evidence="10">
    <location>
        <begin position="90"/>
        <end position="148"/>
    </location>
</feature>
<dbReference type="Pfam" id="PF00158">
    <property type="entry name" value="Sigma54_activat"/>
    <property type="match status" value="1"/>
</dbReference>
<dbReference type="InterPro" id="IPR058031">
    <property type="entry name" value="AAA_lid_NorR"/>
</dbReference>
<name>A0ABQ4KY78_SIMTE</name>
<dbReference type="CDD" id="cd00130">
    <property type="entry name" value="PAS"/>
    <property type="match status" value="1"/>
</dbReference>
<dbReference type="InterPro" id="IPR000014">
    <property type="entry name" value="PAS"/>
</dbReference>
<evidence type="ECO:0000259" key="8">
    <source>
        <dbReference type="PROSITE" id="PS50045"/>
    </source>
</evidence>
<accession>A0ABQ4KY78</accession>
<keyword evidence="5" id="KW-0238">DNA-binding</keyword>
<evidence type="ECO:0000259" key="9">
    <source>
        <dbReference type="PROSITE" id="PS50112"/>
    </source>
</evidence>
<evidence type="ECO:0000313" key="11">
    <source>
        <dbReference type="EMBL" id="GIN96609.1"/>
    </source>
</evidence>
<feature type="domain" description="PAS" evidence="9">
    <location>
        <begin position="23"/>
        <end position="71"/>
    </location>
</feature>
<dbReference type="SMART" id="SM00091">
    <property type="entry name" value="PAS"/>
    <property type="match status" value="1"/>
</dbReference>
<comment type="caution">
    <text evidence="11">The sequence shown here is derived from an EMBL/GenBank/DDBJ whole genome shotgun (WGS) entry which is preliminary data.</text>
</comment>
<dbReference type="Gene3D" id="3.30.450.20">
    <property type="entry name" value="PAS domain"/>
    <property type="match status" value="1"/>
</dbReference>
<dbReference type="InterPro" id="IPR013767">
    <property type="entry name" value="PAS_fold"/>
</dbReference>
<dbReference type="PROSITE" id="PS50112">
    <property type="entry name" value="PAS"/>
    <property type="match status" value="1"/>
</dbReference>
<dbReference type="SUPFAM" id="SSF52540">
    <property type="entry name" value="P-loop containing nucleoside triphosphate hydrolases"/>
    <property type="match status" value="1"/>
</dbReference>
<dbReference type="RefSeq" id="WP_212949946.1">
    <property type="nucleotide sequence ID" value="NZ_BORI01000012.1"/>
</dbReference>
<evidence type="ECO:0000256" key="7">
    <source>
        <dbReference type="ARBA" id="ARBA00029500"/>
    </source>
</evidence>
<dbReference type="Gene3D" id="3.40.50.300">
    <property type="entry name" value="P-loop containing nucleotide triphosphate hydrolases"/>
    <property type="match status" value="1"/>
</dbReference>
<evidence type="ECO:0000256" key="3">
    <source>
        <dbReference type="ARBA" id="ARBA00022840"/>
    </source>
</evidence>
<dbReference type="InterPro" id="IPR025944">
    <property type="entry name" value="Sigma_54_int_dom_CS"/>
</dbReference>
<dbReference type="Gene3D" id="1.10.10.60">
    <property type="entry name" value="Homeodomain-like"/>
    <property type="match status" value="1"/>
</dbReference>
<keyword evidence="3" id="KW-0067">ATP-binding</keyword>
<organism evidence="11 12">
    <name type="scientific">Siminovitchia terrae</name>
    <name type="common">Bacillus terrae</name>
    <dbReference type="NCBI Taxonomy" id="1914933"/>
    <lineage>
        <taxon>Bacteria</taxon>
        <taxon>Bacillati</taxon>
        <taxon>Bacillota</taxon>
        <taxon>Bacilli</taxon>
        <taxon>Bacillales</taxon>
        <taxon>Bacillaceae</taxon>
        <taxon>Siminovitchia</taxon>
    </lineage>
</organism>
<dbReference type="NCBIfam" id="TIGR00229">
    <property type="entry name" value="sensory_box"/>
    <property type="match status" value="1"/>
</dbReference>
<keyword evidence="6" id="KW-0804">Transcription</keyword>
<evidence type="ECO:0000256" key="6">
    <source>
        <dbReference type="ARBA" id="ARBA00023163"/>
    </source>
</evidence>
<evidence type="ECO:0000256" key="2">
    <source>
        <dbReference type="ARBA" id="ARBA00022797"/>
    </source>
</evidence>
<dbReference type="InterPro" id="IPR030828">
    <property type="entry name" value="HTH_TyrR"/>
</dbReference>
<dbReference type="Pfam" id="PF00989">
    <property type="entry name" value="PAS"/>
    <property type="match status" value="1"/>
</dbReference>
<dbReference type="InterPro" id="IPR003593">
    <property type="entry name" value="AAA+_ATPase"/>
</dbReference>
<dbReference type="Gene3D" id="1.10.8.60">
    <property type="match status" value="1"/>
</dbReference>
<reference evidence="11 12" key="1">
    <citation type="submission" date="2021-03" db="EMBL/GenBank/DDBJ databases">
        <title>Antimicrobial resistance genes in bacteria isolated from Japanese honey, and their potential for conferring macrolide and lincosamide resistance in the American foulbrood pathogen Paenibacillus larvae.</title>
        <authorList>
            <person name="Okamoto M."/>
            <person name="Kumagai M."/>
            <person name="Kanamori H."/>
            <person name="Takamatsu D."/>
        </authorList>
    </citation>
    <scope>NUCLEOTIDE SEQUENCE [LARGE SCALE GENOMIC DNA]</scope>
    <source>
        <strain evidence="11 12">J6TS1</strain>
    </source>
</reference>
<protein>
    <recommendedName>
        <fullName evidence="7">HTH-type transcriptional regulatory protein TyrR</fullName>
    </recommendedName>
</protein>
<feature type="domain" description="Sigma-54 factor interaction" evidence="8">
    <location>
        <begin position="172"/>
        <end position="401"/>
    </location>
</feature>
<evidence type="ECO:0000256" key="5">
    <source>
        <dbReference type="ARBA" id="ARBA00023125"/>
    </source>
</evidence>
<proteinExistence type="predicted"/>
<evidence type="ECO:0000259" key="10">
    <source>
        <dbReference type="PROSITE" id="PS50113"/>
    </source>
</evidence>
<dbReference type="InterPro" id="IPR027417">
    <property type="entry name" value="P-loop_NTPase"/>
</dbReference>
<dbReference type="SUPFAM" id="SSF46689">
    <property type="entry name" value="Homeodomain-like"/>
    <property type="match status" value="1"/>
</dbReference>
<dbReference type="CDD" id="cd00009">
    <property type="entry name" value="AAA"/>
    <property type="match status" value="1"/>
</dbReference>
<dbReference type="InterPro" id="IPR025943">
    <property type="entry name" value="Sigma_54_int_dom_ATP-bd_2"/>
</dbReference>